<name>A0A1N7S2X7_9BURK</name>
<dbReference type="AlphaFoldDB" id="A0A1N7S2X7"/>
<dbReference type="Pfam" id="PF07992">
    <property type="entry name" value="Pyr_redox_2"/>
    <property type="match status" value="1"/>
</dbReference>
<proteinExistence type="predicted"/>
<evidence type="ECO:0000313" key="5">
    <source>
        <dbReference type="Proteomes" id="UP000195569"/>
    </source>
</evidence>
<dbReference type="Proteomes" id="UP000195569">
    <property type="component" value="Unassembled WGS sequence"/>
</dbReference>
<keyword evidence="2 4" id="KW-0560">Oxidoreductase</keyword>
<dbReference type="RefSeq" id="WP_143810976.1">
    <property type="nucleotide sequence ID" value="NZ_CYGY02000030.1"/>
</dbReference>
<dbReference type="SMART" id="SM00100">
    <property type="entry name" value="cNMP"/>
    <property type="match status" value="1"/>
</dbReference>
<dbReference type="Gene3D" id="3.50.50.60">
    <property type="entry name" value="FAD/NAD(P)-binding domain"/>
    <property type="match status" value="2"/>
</dbReference>
<reference evidence="4" key="1">
    <citation type="submission" date="2016-12" db="EMBL/GenBank/DDBJ databases">
        <authorList>
            <person name="Moulin L."/>
        </authorList>
    </citation>
    <scope>NUCLEOTIDE SEQUENCE [LARGE SCALE GENOMIC DNA]</scope>
    <source>
        <strain evidence="4">STM 7183</strain>
    </source>
</reference>
<dbReference type="PANTHER" id="PTHR48105">
    <property type="entry name" value="THIOREDOXIN REDUCTASE 1-RELATED-RELATED"/>
    <property type="match status" value="1"/>
</dbReference>
<accession>A0A1N7S2X7</accession>
<dbReference type="CDD" id="cd00038">
    <property type="entry name" value="CAP_ED"/>
    <property type="match status" value="1"/>
</dbReference>
<dbReference type="Pfam" id="PF00027">
    <property type="entry name" value="cNMP_binding"/>
    <property type="match status" value="1"/>
</dbReference>
<evidence type="ECO:0000259" key="3">
    <source>
        <dbReference type="PROSITE" id="PS50042"/>
    </source>
</evidence>
<dbReference type="GO" id="GO:0004791">
    <property type="term" value="F:thioredoxin-disulfide reductase (NADPH) activity"/>
    <property type="evidence" value="ECO:0007669"/>
    <property type="project" value="UniProtKB-EC"/>
</dbReference>
<protein>
    <submittedName>
        <fullName evidence="4">Cyclic nucleotide-regulated FAD-dependent pyridine nucleotide-disulphide oxidoreductase</fullName>
        <ecNumber evidence="4">1.8.1.9</ecNumber>
    </submittedName>
</protein>
<dbReference type="InterPro" id="IPR023753">
    <property type="entry name" value="FAD/NAD-binding_dom"/>
</dbReference>
<dbReference type="SUPFAM" id="SSF51905">
    <property type="entry name" value="FAD/NAD(P)-binding domain"/>
    <property type="match status" value="1"/>
</dbReference>
<sequence>MSTNIEAASSLRPHGKLLDGFMNRWAQLFPVLTADQIASIRRLGGVQRWESDQFLFRAGEARPGMCVLLSGRVSFTSRGRDGKEEFLVEHGPGEFIAEAGQLIGQPSLCSCRATEAVEAQVLSPSELRGLLVAEAKLGELIMRTMILRRACAIGCGIGGPILVGSATNPDLGRLSRFLSRLGHPHTVLNADTDARSLTIVPGAGTVDTDAALVLCPNGEVLRSPSDAELSQHLGLTPSLVESDIYDLGIVGAGPAGLAAAVYAASEGLNVVVVDMEAPGGQAGQSARIENFFGFPTGISGQELTTRAFLQAQKFGATIAIPVHAVRLHCSEPLLRLETDGGQYIRCRTICIATGARYRRPDIPELERFEGSGVHYWVSPIEASLCAGQEVAVVGGGNSAGQAIVYLAEYVRHVHVLLRGEDLSASMSHYLVSRIRSLANVTVHTRTELTSIGGDSVQIDRLTWCERTTGVAESHAIRHLFLFVGAVPNTAWLADCGVRLDDKRFVITGPTPDQPDRLTLETSVDRVFAIGDVRAGSTKRVAAAVGQGAAAIAQIHLKLHQSGFAFPSASLSI</sequence>
<dbReference type="InterPro" id="IPR036188">
    <property type="entry name" value="FAD/NAD-bd_sf"/>
</dbReference>
<dbReference type="PRINTS" id="PR00368">
    <property type="entry name" value="FADPNR"/>
</dbReference>
<dbReference type="OrthoDB" id="109585at2"/>
<comment type="caution">
    <text evidence="4">The sequence shown here is derived from an EMBL/GenBank/DDBJ whole genome shotgun (WGS) entry which is preliminary data.</text>
</comment>
<keyword evidence="1" id="KW-0285">Flavoprotein</keyword>
<dbReference type="PRINTS" id="PR00469">
    <property type="entry name" value="PNDRDTASEII"/>
</dbReference>
<dbReference type="Gene3D" id="2.60.120.10">
    <property type="entry name" value="Jelly Rolls"/>
    <property type="match status" value="1"/>
</dbReference>
<dbReference type="InterPro" id="IPR018490">
    <property type="entry name" value="cNMP-bd_dom_sf"/>
</dbReference>
<evidence type="ECO:0000313" key="4">
    <source>
        <dbReference type="EMBL" id="SIT41701.1"/>
    </source>
</evidence>
<dbReference type="SUPFAM" id="SSF51206">
    <property type="entry name" value="cAMP-binding domain-like"/>
    <property type="match status" value="1"/>
</dbReference>
<feature type="domain" description="Cyclic nucleotide-binding" evidence="3">
    <location>
        <begin position="28"/>
        <end position="148"/>
    </location>
</feature>
<keyword evidence="5" id="KW-1185">Reference proteome</keyword>
<dbReference type="EC" id="1.8.1.9" evidence="4"/>
<evidence type="ECO:0000256" key="1">
    <source>
        <dbReference type="ARBA" id="ARBA00022630"/>
    </source>
</evidence>
<dbReference type="InterPro" id="IPR050097">
    <property type="entry name" value="Ferredoxin-NADP_redctase_2"/>
</dbReference>
<dbReference type="EMBL" id="CYGY02000030">
    <property type="protein sequence ID" value="SIT41701.1"/>
    <property type="molecule type" value="Genomic_DNA"/>
</dbReference>
<organism evidence="4 5">
    <name type="scientific">Paraburkholderia piptadeniae</name>
    <dbReference type="NCBI Taxonomy" id="1701573"/>
    <lineage>
        <taxon>Bacteria</taxon>
        <taxon>Pseudomonadati</taxon>
        <taxon>Pseudomonadota</taxon>
        <taxon>Betaproteobacteria</taxon>
        <taxon>Burkholderiales</taxon>
        <taxon>Burkholderiaceae</taxon>
        <taxon>Paraburkholderia</taxon>
    </lineage>
</organism>
<dbReference type="InterPro" id="IPR000595">
    <property type="entry name" value="cNMP-bd_dom"/>
</dbReference>
<dbReference type="PROSITE" id="PS50042">
    <property type="entry name" value="CNMP_BINDING_3"/>
    <property type="match status" value="1"/>
</dbReference>
<evidence type="ECO:0000256" key="2">
    <source>
        <dbReference type="ARBA" id="ARBA00023002"/>
    </source>
</evidence>
<gene>
    <name evidence="4" type="ORF">BN2476_300137</name>
</gene>
<dbReference type="InterPro" id="IPR014710">
    <property type="entry name" value="RmlC-like_jellyroll"/>
</dbReference>